<keyword evidence="1" id="KW-0812">Transmembrane</keyword>
<dbReference type="AlphaFoldDB" id="A0AAV7LPU2"/>
<protein>
    <submittedName>
        <fullName evidence="2">Uncharacterized protein</fullName>
    </submittedName>
</protein>
<feature type="transmembrane region" description="Helical" evidence="1">
    <location>
        <begin position="16"/>
        <end position="33"/>
    </location>
</feature>
<evidence type="ECO:0000313" key="3">
    <source>
        <dbReference type="Proteomes" id="UP001066276"/>
    </source>
</evidence>
<reference evidence="2" key="1">
    <citation type="journal article" date="2022" name="bioRxiv">
        <title>Sequencing and chromosome-scale assembly of the giantPleurodeles waltlgenome.</title>
        <authorList>
            <person name="Brown T."/>
            <person name="Elewa A."/>
            <person name="Iarovenko S."/>
            <person name="Subramanian E."/>
            <person name="Araus A.J."/>
            <person name="Petzold A."/>
            <person name="Susuki M."/>
            <person name="Suzuki K.-i.T."/>
            <person name="Hayashi T."/>
            <person name="Toyoda A."/>
            <person name="Oliveira C."/>
            <person name="Osipova E."/>
            <person name="Leigh N.D."/>
            <person name="Simon A."/>
            <person name="Yun M.H."/>
        </authorList>
    </citation>
    <scope>NUCLEOTIDE SEQUENCE</scope>
    <source>
        <strain evidence="2">20211129_DDA</strain>
        <tissue evidence="2">Liver</tissue>
    </source>
</reference>
<feature type="non-terminal residue" evidence="2">
    <location>
        <position position="1"/>
    </location>
</feature>
<keyword evidence="1" id="KW-0472">Membrane</keyword>
<feature type="non-terminal residue" evidence="2">
    <location>
        <position position="50"/>
    </location>
</feature>
<name>A0AAV7LPU2_PLEWA</name>
<gene>
    <name evidence="2" type="ORF">NDU88_006147</name>
</gene>
<proteinExistence type="predicted"/>
<accession>A0AAV7LPU2</accession>
<keyword evidence="1" id="KW-1133">Transmembrane helix</keyword>
<keyword evidence="3" id="KW-1185">Reference proteome</keyword>
<organism evidence="2 3">
    <name type="scientific">Pleurodeles waltl</name>
    <name type="common">Iberian ribbed newt</name>
    <dbReference type="NCBI Taxonomy" id="8319"/>
    <lineage>
        <taxon>Eukaryota</taxon>
        <taxon>Metazoa</taxon>
        <taxon>Chordata</taxon>
        <taxon>Craniata</taxon>
        <taxon>Vertebrata</taxon>
        <taxon>Euteleostomi</taxon>
        <taxon>Amphibia</taxon>
        <taxon>Batrachia</taxon>
        <taxon>Caudata</taxon>
        <taxon>Salamandroidea</taxon>
        <taxon>Salamandridae</taxon>
        <taxon>Pleurodelinae</taxon>
        <taxon>Pleurodeles</taxon>
    </lineage>
</organism>
<dbReference type="Proteomes" id="UP001066276">
    <property type="component" value="Chromosome 11"/>
</dbReference>
<comment type="caution">
    <text evidence="2">The sequence shown here is derived from an EMBL/GenBank/DDBJ whole genome shotgun (WGS) entry which is preliminary data.</text>
</comment>
<dbReference type="EMBL" id="JANPWB010000015">
    <property type="protein sequence ID" value="KAJ1093038.1"/>
    <property type="molecule type" value="Genomic_DNA"/>
</dbReference>
<sequence>GVVMSRLHNSFQSRKSGSIVCCASLFAFLRMLIVTVPIKRRRTCVLLPHR</sequence>
<evidence type="ECO:0000256" key="1">
    <source>
        <dbReference type="SAM" id="Phobius"/>
    </source>
</evidence>
<evidence type="ECO:0000313" key="2">
    <source>
        <dbReference type="EMBL" id="KAJ1093038.1"/>
    </source>
</evidence>